<dbReference type="Gene3D" id="3.40.570.10">
    <property type="entry name" value="Extracellular Endonuclease, subunit A"/>
    <property type="match status" value="1"/>
</dbReference>
<feature type="region of interest" description="Disordered" evidence="1">
    <location>
        <begin position="259"/>
        <end position="294"/>
    </location>
</feature>
<evidence type="ECO:0000313" key="4">
    <source>
        <dbReference type="Proteomes" id="UP000006459"/>
    </source>
</evidence>
<gene>
    <name evidence="3" type="ORF">HMPREF9380_1450</name>
</gene>
<evidence type="ECO:0000259" key="2">
    <source>
        <dbReference type="SMART" id="SM00892"/>
    </source>
</evidence>
<dbReference type="GO" id="GO:0046872">
    <property type="term" value="F:metal ion binding"/>
    <property type="evidence" value="ECO:0007669"/>
    <property type="project" value="InterPro"/>
</dbReference>
<dbReference type="AlphaFoldDB" id="F3UY61"/>
<sequence length="344" mass="39226">MKSDTYPGRNIMNKFRTKKKYFIILCLLFIISQIFATPTIIANQNKSEPIQTLHESDENEIGTLFFTGSYQLRLGKKDKYGRATAAHIQLQYQHQPKKKREGRLTYNPVGWHNYKFYYGNGKQKTWLMNRGHLIGYQFSGLNDEGRNLVPLTAWLNTGTFKGTDENNSDSMLYYEKRLDQWLEANPNNWLDYKVTPIYHDDELLPRQIELQFVGLDMSGNIVSIHLGGKESIDQDGMSHVLLDNLSPNAELNYQKGTAKNTMDQNSSNSAASSENSSASIPSESNTNSLTSTEQEKTVYVARQGTAQAYWYDINRMPSNTNFDNVVTMTESQAISQGKHHSSKE</sequence>
<comment type="caution">
    <text evidence="3">The sequence shown here is derived from an EMBL/GenBank/DDBJ whole genome shotgun (WGS) entry which is preliminary data.</text>
</comment>
<accession>F3UY61</accession>
<dbReference type="Proteomes" id="UP000006459">
    <property type="component" value="Unassembled WGS sequence"/>
</dbReference>
<proteinExistence type="predicted"/>
<feature type="compositionally biased region" description="Low complexity" evidence="1">
    <location>
        <begin position="265"/>
        <end position="292"/>
    </location>
</feature>
<dbReference type="eggNOG" id="COG2169">
    <property type="taxonomic scope" value="Bacteria"/>
</dbReference>
<dbReference type="HOGENOM" id="CLU_054350_1_0_9"/>
<dbReference type="InterPro" id="IPR001604">
    <property type="entry name" value="Endo_G_ENPP1-like_dom"/>
</dbReference>
<dbReference type="GO" id="GO:0016787">
    <property type="term" value="F:hydrolase activity"/>
    <property type="evidence" value="ECO:0007669"/>
    <property type="project" value="InterPro"/>
</dbReference>
<dbReference type="SMART" id="SM00892">
    <property type="entry name" value="Endonuclease_NS"/>
    <property type="match status" value="1"/>
</dbReference>
<dbReference type="InterPro" id="IPR044929">
    <property type="entry name" value="DNA/RNA_non-sp_Endonuclease_sf"/>
</dbReference>
<dbReference type="PATRIC" id="fig|888808.3.peg.1418"/>
<dbReference type="Pfam" id="PF13930">
    <property type="entry name" value="Endonuclea_NS_2"/>
    <property type="match status" value="1"/>
</dbReference>
<dbReference type="InterPro" id="IPR044927">
    <property type="entry name" value="Endonuclea_NS_2"/>
</dbReference>
<feature type="domain" description="DNA/RNA non-specific endonuclease/pyrophosphatase/phosphodiesterase" evidence="2">
    <location>
        <begin position="66"/>
        <end position="260"/>
    </location>
</feature>
<evidence type="ECO:0000313" key="3">
    <source>
        <dbReference type="EMBL" id="EGJ38178.1"/>
    </source>
</evidence>
<dbReference type="GO" id="GO:0003676">
    <property type="term" value="F:nucleic acid binding"/>
    <property type="evidence" value="ECO:0007669"/>
    <property type="project" value="InterPro"/>
</dbReference>
<dbReference type="EMBL" id="AFFO01000011">
    <property type="protein sequence ID" value="EGJ38178.1"/>
    <property type="molecule type" value="Genomic_DNA"/>
</dbReference>
<reference evidence="3 4" key="1">
    <citation type="submission" date="2011-03" db="EMBL/GenBank/DDBJ databases">
        <authorList>
            <person name="Muzny D."/>
            <person name="Qin X."/>
            <person name="Deng J."/>
            <person name="Jiang H."/>
            <person name="Liu Y."/>
            <person name="Qu J."/>
            <person name="Song X.-Z."/>
            <person name="Zhang L."/>
            <person name="Thornton R."/>
            <person name="Coyle M."/>
            <person name="Francisco L."/>
            <person name="Jackson L."/>
            <person name="Javaid M."/>
            <person name="Korchina V."/>
            <person name="Kovar C."/>
            <person name="Mata R."/>
            <person name="Mathew T."/>
            <person name="Ngo R."/>
            <person name="Nguyen L."/>
            <person name="Nguyen N."/>
            <person name="Okwuonu G."/>
            <person name="Ongeri F."/>
            <person name="Pham C."/>
            <person name="Simmons D."/>
            <person name="Wilczek-Boney K."/>
            <person name="Hale W."/>
            <person name="Jakkamsetti A."/>
            <person name="Pham P."/>
            <person name="Ruth R."/>
            <person name="San Lucas F."/>
            <person name="Warren J."/>
            <person name="Zhang J."/>
            <person name="Zhao Z."/>
            <person name="Zhou C."/>
            <person name="Zhu D."/>
            <person name="Lee S."/>
            <person name="Bess C."/>
            <person name="Blankenburg K."/>
            <person name="Forbes L."/>
            <person name="Fu Q."/>
            <person name="Gubbala S."/>
            <person name="Hirani K."/>
            <person name="Jayaseelan J.C."/>
            <person name="Lara F."/>
            <person name="Munidasa M."/>
            <person name="Palculict T."/>
            <person name="Patil S."/>
            <person name="Pu L.-L."/>
            <person name="Saada N."/>
            <person name="Tang L."/>
            <person name="Weissenberger G."/>
            <person name="Zhu Y."/>
            <person name="Hemphill L."/>
            <person name="Shang Y."/>
            <person name="Youmans B."/>
            <person name="Ayvaz T."/>
            <person name="Ross M."/>
            <person name="Santibanez J."/>
            <person name="Aqrawi P."/>
            <person name="Gross S."/>
            <person name="Joshi V."/>
            <person name="Fowler G."/>
            <person name="Nazareth L."/>
            <person name="Reid J."/>
            <person name="Worley K."/>
            <person name="Petrosino J."/>
            <person name="Highlander S."/>
            <person name="Gibbs R."/>
        </authorList>
    </citation>
    <scope>NUCLEOTIDE SEQUENCE [LARGE SCALE GENOMIC DNA]</scope>
    <source>
        <strain evidence="3 4">SK49</strain>
    </source>
</reference>
<evidence type="ECO:0000256" key="1">
    <source>
        <dbReference type="SAM" id="MobiDB-lite"/>
    </source>
</evidence>
<name>F3UY61_STRSA</name>
<protein>
    <submittedName>
        <fullName evidence="3">Deoxyribonuclease</fullName>
    </submittedName>
</protein>
<organism evidence="3 4">
    <name type="scientific">Streptococcus sanguinis SK49</name>
    <dbReference type="NCBI Taxonomy" id="888808"/>
    <lineage>
        <taxon>Bacteria</taxon>
        <taxon>Bacillati</taxon>
        <taxon>Bacillota</taxon>
        <taxon>Bacilli</taxon>
        <taxon>Lactobacillales</taxon>
        <taxon>Streptococcaceae</taxon>
        <taxon>Streptococcus</taxon>
    </lineage>
</organism>